<dbReference type="GO" id="GO:0000712">
    <property type="term" value="P:resolution of meiotic recombination intermediates"/>
    <property type="evidence" value="ECO:0007669"/>
    <property type="project" value="TreeGrafter"/>
</dbReference>
<dbReference type="Pfam" id="PF00521">
    <property type="entry name" value="DNA_topoisoIV"/>
    <property type="match status" value="1"/>
</dbReference>
<keyword evidence="11 12" id="KW-0413">Isomerase</keyword>
<dbReference type="PANTHER" id="PTHR10169:SF38">
    <property type="entry name" value="DNA TOPOISOMERASE 2"/>
    <property type="match status" value="1"/>
</dbReference>
<dbReference type="GO" id="GO:0006265">
    <property type="term" value="P:DNA topological change"/>
    <property type="evidence" value="ECO:0007669"/>
    <property type="project" value="UniProtKB-UniRule"/>
</dbReference>
<evidence type="ECO:0000256" key="2">
    <source>
        <dbReference type="ARBA" id="ARBA00001913"/>
    </source>
</evidence>
<dbReference type="SUPFAM" id="SSF56719">
    <property type="entry name" value="Type II DNA topoisomerase"/>
    <property type="match status" value="1"/>
</dbReference>
<comment type="catalytic activity">
    <reaction evidence="1 12 13">
        <text>ATP-dependent breakage, passage and rejoining of double-stranded DNA.</text>
        <dbReference type="EC" id="5.6.2.2"/>
    </reaction>
</comment>
<comment type="subunit">
    <text evidence="13">Homodimer.</text>
</comment>
<dbReference type="SUPFAM" id="SSF54211">
    <property type="entry name" value="Ribosomal protein S5 domain 2-like"/>
    <property type="match status" value="1"/>
</dbReference>
<dbReference type="SUPFAM" id="SSF55874">
    <property type="entry name" value="ATPase domain of HSP90 chaperone/DNA topoisomerase II/histidine kinase"/>
    <property type="match status" value="1"/>
</dbReference>
<evidence type="ECO:0000256" key="5">
    <source>
        <dbReference type="ARBA" id="ARBA00022723"/>
    </source>
</evidence>
<dbReference type="SMART" id="SM00434">
    <property type="entry name" value="TOP4c"/>
    <property type="match status" value="1"/>
</dbReference>
<dbReference type="InterPro" id="IPR006171">
    <property type="entry name" value="TOPRIM_dom"/>
</dbReference>
<dbReference type="InterPro" id="IPR034157">
    <property type="entry name" value="TOPRIM_TopoII"/>
</dbReference>
<dbReference type="CDD" id="cd16930">
    <property type="entry name" value="HATPase_TopII-like"/>
    <property type="match status" value="1"/>
</dbReference>
<evidence type="ECO:0000256" key="3">
    <source>
        <dbReference type="ARBA" id="ARBA00001946"/>
    </source>
</evidence>
<keyword evidence="9 12" id="KW-0799">Topoisomerase</keyword>
<dbReference type="PANTHER" id="PTHR10169">
    <property type="entry name" value="DNA TOPOISOMERASE/GYRASE"/>
    <property type="match status" value="1"/>
</dbReference>
<comment type="cofactor">
    <cofactor evidence="3">
        <name>Mg(2+)</name>
        <dbReference type="ChEBI" id="CHEBI:18420"/>
    </cofactor>
</comment>
<evidence type="ECO:0000256" key="9">
    <source>
        <dbReference type="ARBA" id="ARBA00023029"/>
    </source>
</evidence>
<dbReference type="Gene3D" id="3.90.199.10">
    <property type="entry name" value="Topoisomerase II, domain 5"/>
    <property type="match status" value="1"/>
</dbReference>
<evidence type="ECO:0000256" key="7">
    <source>
        <dbReference type="ARBA" id="ARBA00022840"/>
    </source>
</evidence>
<dbReference type="GO" id="GO:0046872">
    <property type="term" value="F:metal ion binding"/>
    <property type="evidence" value="ECO:0007669"/>
    <property type="project" value="UniProtKB-KW"/>
</dbReference>
<dbReference type="InterPro" id="IPR050634">
    <property type="entry name" value="DNA_Topoisomerase_II"/>
</dbReference>
<dbReference type="EC" id="5.6.2.2" evidence="13"/>
<evidence type="ECO:0000259" key="15">
    <source>
        <dbReference type="PROSITE" id="PS50880"/>
    </source>
</evidence>
<dbReference type="GO" id="GO:0003918">
    <property type="term" value="F:DNA topoisomerase type II (double strand cut, ATP-hydrolyzing) activity"/>
    <property type="evidence" value="ECO:0007669"/>
    <property type="project" value="UniProtKB-UniRule"/>
</dbReference>
<keyword evidence="5" id="KW-0479">Metal-binding</keyword>
<gene>
    <name evidence="17" type="ORF">EVOR1521_LOCUS7311</name>
</gene>
<dbReference type="Gene3D" id="3.30.1360.40">
    <property type="match status" value="1"/>
</dbReference>
<feature type="region of interest" description="Disordered" evidence="14">
    <location>
        <begin position="89"/>
        <end position="115"/>
    </location>
</feature>
<dbReference type="Pfam" id="PF02518">
    <property type="entry name" value="HATPase_c"/>
    <property type="match status" value="1"/>
</dbReference>
<dbReference type="InterPro" id="IPR001154">
    <property type="entry name" value="TopoII_euk"/>
</dbReference>
<reference evidence="17" key="1">
    <citation type="submission" date="2023-08" db="EMBL/GenBank/DDBJ databases">
        <authorList>
            <person name="Chen Y."/>
            <person name="Shah S."/>
            <person name="Dougan E. K."/>
            <person name="Thang M."/>
            <person name="Chan C."/>
        </authorList>
    </citation>
    <scope>NUCLEOTIDE SEQUENCE</scope>
</reference>
<dbReference type="GO" id="GO:0000819">
    <property type="term" value="P:sister chromatid segregation"/>
    <property type="evidence" value="ECO:0007669"/>
    <property type="project" value="TreeGrafter"/>
</dbReference>
<dbReference type="PRINTS" id="PR00418">
    <property type="entry name" value="TPI2FAMILY"/>
</dbReference>
<evidence type="ECO:0000313" key="18">
    <source>
        <dbReference type="Proteomes" id="UP001178507"/>
    </source>
</evidence>
<dbReference type="InterPro" id="IPR013757">
    <property type="entry name" value="Topo_IIA_A_a_sf"/>
</dbReference>
<comment type="caution">
    <text evidence="17">The sequence shown here is derived from an EMBL/GenBank/DDBJ whole genome shotgun (WGS) entry which is preliminary data.</text>
</comment>
<evidence type="ECO:0000256" key="8">
    <source>
        <dbReference type="ARBA" id="ARBA00022842"/>
    </source>
</evidence>
<name>A0AA36I0T1_9DINO</name>
<keyword evidence="7 13" id="KW-0067">ATP-binding</keyword>
<dbReference type="InterPro" id="IPR013759">
    <property type="entry name" value="Topo_IIA_B_C"/>
</dbReference>
<evidence type="ECO:0000256" key="14">
    <source>
        <dbReference type="SAM" id="MobiDB-lite"/>
    </source>
</evidence>
<dbReference type="InterPro" id="IPR020568">
    <property type="entry name" value="Ribosomal_Su5_D2-typ_SF"/>
</dbReference>
<dbReference type="InterPro" id="IPR002205">
    <property type="entry name" value="Topo_IIA_dom_A"/>
</dbReference>
<dbReference type="InterPro" id="IPR013506">
    <property type="entry name" value="Topo_IIA_bsu_dom2"/>
</dbReference>
<dbReference type="InterPro" id="IPR001241">
    <property type="entry name" value="Topo_IIA"/>
</dbReference>
<dbReference type="FunFam" id="3.30.1360.40:FF:000003">
    <property type="entry name" value="DNA topoisomerase 2"/>
    <property type="match status" value="1"/>
</dbReference>
<evidence type="ECO:0000256" key="1">
    <source>
        <dbReference type="ARBA" id="ARBA00000185"/>
    </source>
</evidence>
<dbReference type="FunFam" id="3.30.230.10:FF:000008">
    <property type="entry name" value="DNA topoisomerase 2"/>
    <property type="match status" value="1"/>
</dbReference>
<keyword evidence="10 12" id="KW-0238">DNA-binding</keyword>
<accession>A0AA36I0T1</accession>
<dbReference type="Pfam" id="PF16898">
    <property type="entry name" value="TOPRIM_C"/>
    <property type="match status" value="1"/>
</dbReference>
<feature type="domain" description="Toprim" evidence="15">
    <location>
        <begin position="593"/>
        <end position="707"/>
    </location>
</feature>
<dbReference type="PROSITE" id="PS50880">
    <property type="entry name" value="TOPRIM"/>
    <property type="match status" value="1"/>
</dbReference>
<dbReference type="FunFam" id="3.40.50.670:FF:000001">
    <property type="entry name" value="DNA topoisomerase 2"/>
    <property type="match status" value="2"/>
</dbReference>
<protein>
    <recommendedName>
        <fullName evidence="13">DNA topoisomerase 2</fullName>
        <ecNumber evidence="13">5.6.2.2</ecNumber>
    </recommendedName>
</protein>
<feature type="compositionally biased region" description="Basic residues" evidence="14">
    <location>
        <begin position="1307"/>
        <end position="1321"/>
    </location>
</feature>
<keyword evidence="8" id="KW-0460">Magnesium</keyword>
<dbReference type="PROSITE" id="PS52040">
    <property type="entry name" value="TOPO_IIA"/>
    <property type="match status" value="1"/>
</dbReference>
<sequence length="1375" mass="156848">MAPTTKQRLSDMLDADLSKAEVQDIAEEQGSSKPSTFSDWIQAASMDDMKACLKSLLTVGNGQALEQMKIVLEDDRAHQDWVQNQEKVWKESADTDAPMQASKSPKEEAEPLGEERAVQHQVRFIPLRLTAEERSLLGILEGALYVSECACLIFAHRGQTGGANLRKGKSIEQIYQKKSQLEHILLRPDTYVGSIETQRERLWVWDEEKQKIVQKEVNFVPGLYKIFDELLVNACDNFQRDPDHMTYIKVNINEQEGWISVENNGATLPVEIHKEHKMYVPEMVFGHLLTSDNYDDDENKVTGGRNGYGAKLTNIFSTKFVIECADGKRGHKYCQSWENNMGVKGKAKITKYSGKDFTKVTFYPDLKRFGMIKLDQDILSLMKKRVMDAGGSTSKKCRVFLNDSPVGAKEFKDYVDLYFDKEQPKVYDKFGDRWEYVITTSEGQFQQVSFVNSINTIKGGTHVSHVSEQFVEAILDKVNKKNRGGMEVKPFHVRSHLWVFVNCLIVNPTFDSQTKETMTLKQGKFGSKCEVTDRAIKQLMNMGIVDTVLQWAKARESIDMKRKMKGTGRANRLLGIPKLEDANLAGTRHSEECTLILTEGDSAKALAVAGLSIVGRDRFGVFPLRGKPLNVRDASFQQTVGNAEIQNIIQILGLEQQKVYDSVKSLRYGSVMIMADQDFDGSHIKGLLINIFQHWWPSLFKLDGFLKEFITPIVKVSKGQREVQFFSVADYEAWRERNNGGRGWTTKYYKGLGTSTAKEGKDYFKNIKEHRMVFRWSSPKDDELVDLAFNKKRADDRKEWINCYKDGDAVDHSKDFVSYSDFVNKELVSFSRYDVMRSIPCFVDGMKPGQRKILYAAFKRNLRSDVKVAQFAGYIAEHSAYHHGEASLQGTVVGMAQNFVGSNNINLFVPSGQFGTRLQGGKDHASARYIYTRLERITRTIFHPDDDPLLDFQNEEGQVIEPKWYIPVIPVALVNGADGIGTGWSTSLPNHNPRDIIHALRKLIKKEPAGKNICPWYRGFKGSIVPNSDAEKGGFEVAGIAKKISNNQIDITELPVKKWTQDYKEFLSKMAEAEGDGRGKIDDVKEYHTDVHFTLTASVDQIKALEQEGLEKALKLRTNISTSNMVFFDADGKIKKFSAVMDLLHDFFQLRLKYYVKRKDYHVDRLQREKNLIDAKVRFILMVIKGELVVAKRKRDELIVELKSKGFKPYNEIFGRKSEEDDEPPAKEAKEPKSGFDYLLGMAIWSLTHERVEDLRKQLKEKTTQLTDLQNTSPEALWERDLDAIVCELDRMDEEEEEMKKEEGRLRSGKRTRKPKAAARKKKEEEEEEDAPMEPDDEEDEQEPPAKKPKTEESSTELLARLKERQKLRTSAAKS</sequence>
<proteinExistence type="inferred from homology"/>
<dbReference type="Gene3D" id="3.40.50.670">
    <property type="match status" value="1"/>
</dbReference>
<dbReference type="CDD" id="cd03481">
    <property type="entry name" value="TopoIIA_Trans_ScTopoIIA"/>
    <property type="match status" value="1"/>
</dbReference>
<feature type="compositionally biased region" description="Basic and acidic residues" evidence="14">
    <location>
        <begin position="104"/>
        <end position="115"/>
    </location>
</feature>
<dbReference type="Gene3D" id="3.30.565.10">
    <property type="entry name" value="Histidine kinase-like ATPase, C-terminal domain"/>
    <property type="match status" value="1"/>
</dbReference>
<dbReference type="InterPro" id="IPR014721">
    <property type="entry name" value="Ribsml_uS5_D2-typ_fold_subgr"/>
</dbReference>
<dbReference type="GO" id="GO:0005524">
    <property type="term" value="F:ATP binding"/>
    <property type="evidence" value="ECO:0007669"/>
    <property type="project" value="UniProtKB-UniRule"/>
</dbReference>
<keyword evidence="18" id="KW-1185">Reference proteome</keyword>
<dbReference type="Proteomes" id="UP001178507">
    <property type="component" value="Unassembled WGS sequence"/>
</dbReference>
<dbReference type="Pfam" id="PF00204">
    <property type="entry name" value="DNA_gyraseB"/>
    <property type="match status" value="1"/>
</dbReference>
<evidence type="ECO:0000256" key="13">
    <source>
        <dbReference type="RuleBase" id="RU362094"/>
    </source>
</evidence>
<evidence type="ECO:0000256" key="6">
    <source>
        <dbReference type="ARBA" id="ARBA00022741"/>
    </source>
</evidence>
<dbReference type="FunFam" id="3.30.1490.30:FF:000001">
    <property type="entry name" value="DNA topoisomerase 2"/>
    <property type="match status" value="1"/>
</dbReference>
<evidence type="ECO:0000313" key="17">
    <source>
        <dbReference type="EMBL" id="CAJ1378923.1"/>
    </source>
</evidence>
<evidence type="ECO:0000256" key="4">
    <source>
        <dbReference type="ARBA" id="ARBA00011080"/>
    </source>
</evidence>
<keyword evidence="6 13" id="KW-0547">Nucleotide-binding</keyword>
<feature type="active site" description="O-(5'-phospho-DNA)-tyrosine intermediate" evidence="12">
    <location>
        <position position="929"/>
    </location>
</feature>
<comment type="cofactor">
    <cofactor evidence="2">
        <name>Ca(2+)</name>
        <dbReference type="ChEBI" id="CHEBI:29108"/>
    </cofactor>
</comment>
<evidence type="ECO:0000256" key="12">
    <source>
        <dbReference type="PROSITE-ProRule" id="PRU01384"/>
    </source>
</evidence>
<dbReference type="InterPro" id="IPR036890">
    <property type="entry name" value="HATPase_C_sf"/>
</dbReference>
<feature type="compositionally biased region" description="Basic and acidic residues" evidence="14">
    <location>
        <begin position="1344"/>
        <end position="1353"/>
    </location>
</feature>
<dbReference type="FunFam" id="3.90.199.10:FF:000002">
    <property type="entry name" value="DNA topoisomerase 2"/>
    <property type="match status" value="1"/>
</dbReference>
<dbReference type="Gene3D" id="1.10.268.10">
    <property type="entry name" value="Topoisomerase, domain 3"/>
    <property type="match status" value="1"/>
</dbReference>
<dbReference type="InterPro" id="IPR013760">
    <property type="entry name" value="Topo_IIA-like_dom_sf"/>
</dbReference>
<dbReference type="InterPro" id="IPR031660">
    <property type="entry name" value="TOPRIM_C"/>
</dbReference>
<feature type="domain" description="Topo IIA-type catalytic" evidence="16">
    <location>
        <begin position="839"/>
        <end position="1282"/>
    </location>
</feature>
<organism evidence="17 18">
    <name type="scientific">Effrenium voratum</name>
    <dbReference type="NCBI Taxonomy" id="2562239"/>
    <lineage>
        <taxon>Eukaryota</taxon>
        <taxon>Sar</taxon>
        <taxon>Alveolata</taxon>
        <taxon>Dinophyceae</taxon>
        <taxon>Suessiales</taxon>
        <taxon>Symbiodiniaceae</taxon>
        <taxon>Effrenium</taxon>
    </lineage>
</organism>
<feature type="compositionally biased region" description="Acidic residues" evidence="14">
    <location>
        <begin position="1325"/>
        <end position="1343"/>
    </location>
</feature>
<dbReference type="CDD" id="cd00187">
    <property type="entry name" value="TOP4c"/>
    <property type="match status" value="1"/>
</dbReference>
<evidence type="ECO:0000256" key="10">
    <source>
        <dbReference type="ARBA" id="ARBA00023125"/>
    </source>
</evidence>
<feature type="region of interest" description="Disordered" evidence="14">
    <location>
        <begin position="1294"/>
        <end position="1375"/>
    </location>
</feature>
<comment type="similarity">
    <text evidence="4 13">Belongs to the type II topoisomerase family.</text>
</comment>
<dbReference type="InterPro" id="IPR018522">
    <property type="entry name" value="TopoIIA_CS"/>
</dbReference>
<dbReference type="PRINTS" id="PR01158">
    <property type="entry name" value="TOPISMRASEII"/>
</dbReference>
<evidence type="ECO:0000259" key="16">
    <source>
        <dbReference type="PROSITE" id="PS52040"/>
    </source>
</evidence>
<dbReference type="Pfam" id="PF01751">
    <property type="entry name" value="Toprim"/>
    <property type="match status" value="1"/>
</dbReference>
<dbReference type="EMBL" id="CAUJNA010000580">
    <property type="protein sequence ID" value="CAJ1378923.1"/>
    <property type="molecule type" value="Genomic_DNA"/>
</dbReference>
<comment type="function">
    <text evidence="13">Control of topological states of DNA by transient breakage and subsequent rejoining of DNA strands. Topoisomerase II makes double-strand breaks.</text>
</comment>
<dbReference type="InterPro" id="IPR013758">
    <property type="entry name" value="Topo_IIA_A/C_ab"/>
</dbReference>
<dbReference type="Gene3D" id="3.30.1490.30">
    <property type="match status" value="1"/>
</dbReference>
<dbReference type="GO" id="GO:0003677">
    <property type="term" value="F:DNA binding"/>
    <property type="evidence" value="ECO:0007669"/>
    <property type="project" value="UniProtKB-UniRule"/>
</dbReference>
<evidence type="ECO:0000256" key="11">
    <source>
        <dbReference type="ARBA" id="ARBA00023235"/>
    </source>
</evidence>
<dbReference type="Gene3D" id="3.30.230.10">
    <property type="match status" value="1"/>
</dbReference>
<dbReference type="GO" id="GO:0005634">
    <property type="term" value="C:nucleus"/>
    <property type="evidence" value="ECO:0007669"/>
    <property type="project" value="TreeGrafter"/>
</dbReference>
<dbReference type="FunFam" id="3.30.565.10:FF:000004">
    <property type="entry name" value="DNA topoisomerase 2"/>
    <property type="match status" value="1"/>
</dbReference>
<dbReference type="CDD" id="cd03365">
    <property type="entry name" value="TOPRIM_TopoIIA"/>
    <property type="match status" value="1"/>
</dbReference>
<dbReference type="PROSITE" id="PS00177">
    <property type="entry name" value="TOPOISOMERASE_II"/>
    <property type="match status" value="1"/>
</dbReference>
<dbReference type="SMART" id="SM00433">
    <property type="entry name" value="TOP2c"/>
    <property type="match status" value="1"/>
</dbReference>
<dbReference type="InterPro" id="IPR003594">
    <property type="entry name" value="HATPase_dom"/>
</dbReference>